<dbReference type="InterPro" id="IPR051721">
    <property type="entry name" value="Biopterin_syn/organic_redct"/>
</dbReference>
<comment type="subcellular location">
    <subcellularLocation>
        <location evidence="1">Cytoplasm</location>
    </subcellularLocation>
</comment>
<dbReference type="NCBIfam" id="NF005381">
    <property type="entry name" value="PRK06924.1"/>
    <property type="match status" value="1"/>
</dbReference>
<evidence type="ECO:0000256" key="4">
    <source>
        <dbReference type="ARBA" id="ARBA00022857"/>
    </source>
</evidence>
<proteinExistence type="inferred from homology"/>
<evidence type="ECO:0000313" key="6">
    <source>
        <dbReference type="EMBL" id="MDC3424675.1"/>
    </source>
</evidence>
<dbReference type="PRINTS" id="PR00081">
    <property type="entry name" value="GDHRDH"/>
</dbReference>
<protein>
    <submittedName>
        <fullName evidence="6">(S)-benzoin forming benzil reductase</fullName>
        <ecNumber evidence="6">1.1.1.320</ecNumber>
    </submittedName>
</protein>
<name>A0A9X4ANM1_9BACI</name>
<evidence type="ECO:0000313" key="7">
    <source>
        <dbReference type="Proteomes" id="UP001145050"/>
    </source>
</evidence>
<keyword evidence="7" id="KW-1185">Reference proteome</keyword>
<dbReference type="GO" id="GO:0006729">
    <property type="term" value="P:tetrahydrobiopterin biosynthetic process"/>
    <property type="evidence" value="ECO:0007669"/>
    <property type="project" value="TreeGrafter"/>
</dbReference>
<comment type="similarity">
    <text evidence="2">Belongs to the short-chain dehydrogenases/reductases (SDR) family.</text>
</comment>
<organism evidence="6 7">
    <name type="scientific">Terrihalobacillus insolitus</name>
    <dbReference type="NCBI Taxonomy" id="2950438"/>
    <lineage>
        <taxon>Bacteria</taxon>
        <taxon>Bacillati</taxon>
        <taxon>Bacillota</taxon>
        <taxon>Bacilli</taxon>
        <taxon>Bacillales</taxon>
        <taxon>Bacillaceae</taxon>
        <taxon>Terrihalobacillus</taxon>
    </lineage>
</organism>
<keyword evidence="3" id="KW-0963">Cytoplasm</keyword>
<accession>A0A9X4ANM1</accession>
<dbReference type="EC" id="1.1.1.320" evidence="6"/>
<sequence>MQYAVVTGTSRGLGESIAKKLMKIGIHIIGVSRNENEGLALYAKECGTSYVHVPCDIRNPKQVEEVFTKIGETVFDQRPELVYLINNAGVVEPIDHVGNLDAMKLSDHVNVNLLAPMVITNLFLQRAEQTATCLITVNVTSGAGESAVYGWSAYCSTKAGLNRYTETVALEQEERGTNNKTIAFSPGIMDTKMQDQIRSSTEDAFKEVEKFKQYKENNLLKSTDRIAGALADLLRDGNKLQNGKIYYVKELL</sequence>
<dbReference type="EMBL" id="JAMQKB010000007">
    <property type="protein sequence ID" value="MDC3424675.1"/>
    <property type="molecule type" value="Genomic_DNA"/>
</dbReference>
<dbReference type="PROSITE" id="PS00061">
    <property type="entry name" value="ADH_SHORT"/>
    <property type="match status" value="1"/>
</dbReference>
<dbReference type="GO" id="GO:0005737">
    <property type="term" value="C:cytoplasm"/>
    <property type="evidence" value="ECO:0007669"/>
    <property type="project" value="UniProtKB-SubCell"/>
</dbReference>
<dbReference type="Proteomes" id="UP001145050">
    <property type="component" value="Unassembled WGS sequence"/>
</dbReference>
<dbReference type="GO" id="GO:0004757">
    <property type="term" value="F:sepiapterin reductase (NADP+) activity"/>
    <property type="evidence" value="ECO:0007669"/>
    <property type="project" value="TreeGrafter"/>
</dbReference>
<reference evidence="6" key="1">
    <citation type="submission" date="2022-06" db="EMBL/GenBank/DDBJ databases">
        <title>Aquibacillus sp. a new bacterium isolated from soil saline samples.</title>
        <authorList>
            <person name="Galisteo C."/>
            <person name="De La Haba R."/>
            <person name="Sanchez-Porro C."/>
            <person name="Ventosa A."/>
        </authorList>
    </citation>
    <scope>NUCLEOTIDE SEQUENCE</scope>
    <source>
        <strain evidence="6">3ASR75-11</strain>
    </source>
</reference>
<dbReference type="Pfam" id="PF00106">
    <property type="entry name" value="adh_short"/>
    <property type="match status" value="1"/>
</dbReference>
<evidence type="ECO:0000256" key="1">
    <source>
        <dbReference type="ARBA" id="ARBA00004496"/>
    </source>
</evidence>
<dbReference type="RefSeq" id="WP_272436475.1">
    <property type="nucleotide sequence ID" value="NZ_JAMQKB010000007.1"/>
</dbReference>
<dbReference type="InterPro" id="IPR036291">
    <property type="entry name" value="NAD(P)-bd_dom_sf"/>
</dbReference>
<dbReference type="Gene3D" id="3.40.50.720">
    <property type="entry name" value="NAD(P)-binding Rossmann-like Domain"/>
    <property type="match status" value="1"/>
</dbReference>
<comment type="caution">
    <text evidence="6">The sequence shown here is derived from an EMBL/GenBank/DDBJ whole genome shotgun (WGS) entry which is preliminary data.</text>
</comment>
<dbReference type="PANTHER" id="PTHR44085:SF2">
    <property type="entry name" value="SEPIAPTERIN REDUCTASE"/>
    <property type="match status" value="1"/>
</dbReference>
<dbReference type="InterPro" id="IPR002347">
    <property type="entry name" value="SDR_fam"/>
</dbReference>
<dbReference type="SUPFAM" id="SSF51735">
    <property type="entry name" value="NAD(P)-binding Rossmann-fold domains"/>
    <property type="match status" value="1"/>
</dbReference>
<dbReference type="AlphaFoldDB" id="A0A9X4ANM1"/>
<evidence type="ECO:0000256" key="3">
    <source>
        <dbReference type="ARBA" id="ARBA00022490"/>
    </source>
</evidence>
<keyword evidence="5 6" id="KW-0560">Oxidoreductase</keyword>
<dbReference type="PANTHER" id="PTHR44085">
    <property type="entry name" value="SEPIAPTERIN REDUCTASE"/>
    <property type="match status" value="1"/>
</dbReference>
<keyword evidence="4" id="KW-0521">NADP</keyword>
<evidence type="ECO:0000256" key="2">
    <source>
        <dbReference type="ARBA" id="ARBA00006484"/>
    </source>
</evidence>
<evidence type="ECO:0000256" key="5">
    <source>
        <dbReference type="ARBA" id="ARBA00023002"/>
    </source>
</evidence>
<gene>
    <name evidence="6" type="ORF">NC797_09150</name>
</gene>
<dbReference type="InterPro" id="IPR020904">
    <property type="entry name" value="Sc_DH/Rdtase_CS"/>
</dbReference>